<feature type="compositionally biased region" description="Basic and acidic residues" evidence="1">
    <location>
        <begin position="166"/>
        <end position="179"/>
    </location>
</feature>
<evidence type="ECO:0000313" key="4">
    <source>
        <dbReference type="Proteomes" id="UP000582487"/>
    </source>
</evidence>
<sequence>MRIRFSLRYISVKLGKKDNFHYDLTMRTSASATKGTPRPGAAKPGVSGMNTLRGSGSGKSTVKSRKPLKRPYKPLPTTRYLVAGLTAILLSMGLITGAMSAVSQFDTKPWAPEQELHWDPFQKNDIPGLDPGALNQSGRRTSDAIKRQTHQTTSEATGDTNSGNKSDTDTPRKSPDREANASQPPSQESPAPGATFEVPGAPQTPTASQPPAGGKPPLASGKSPVGHTGPKA</sequence>
<feature type="compositionally biased region" description="Polar residues" evidence="1">
    <location>
        <begin position="48"/>
        <end position="61"/>
    </location>
</feature>
<feature type="compositionally biased region" description="Polar residues" evidence="1">
    <location>
        <begin position="150"/>
        <end position="165"/>
    </location>
</feature>
<dbReference type="AlphaFoldDB" id="A0A2J9KNM6"/>
<evidence type="ECO:0000256" key="2">
    <source>
        <dbReference type="SAM" id="Phobius"/>
    </source>
</evidence>
<keyword evidence="2" id="KW-1133">Transmembrane helix</keyword>
<dbReference type="Proteomes" id="UP000582487">
    <property type="component" value="Unassembled WGS sequence"/>
</dbReference>
<dbReference type="EMBL" id="JABCUV010000006">
    <property type="protein sequence ID" value="NMW93375.1"/>
    <property type="molecule type" value="Genomic_DNA"/>
</dbReference>
<gene>
    <name evidence="3" type="ORF">HHJ74_06635</name>
</gene>
<keyword evidence="2" id="KW-0472">Membrane</keyword>
<feature type="region of interest" description="Disordered" evidence="1">
    <location>
        <begin position="120"/>
        <end position="232"/>
    </location>
</feature>
<feature type="compositionally biased region" description="Basic residues" evidence="1">
    <location>
        <begin position="62"/>
        <end position="71"/>
    </location>
</feature>
<feature type="transmembrane region" description="Helical" evidence="2">
    <location>
        <begin position="80"/>
        <end position="102"/>
    </location>
</feature>
<organism evidence="3 4">
    <name type="scientific">Mobiluncus mulieris</name>
    <dbReference type="NCBI Taxonomy" id="2052"/>
    <lineage>
        <taxon>Bacteria</taxon>
        <taxon>Bacillati</taxon>
        <taxon>Actinomycetota</taxon>
        <taxon>Actinomycetes</taxon>
        <taxon>Actinomycetales</taxon>
        <taxon>Actinomycetaceae</taxon>
        <taxon>Mobiluncus</taxon>
    </lineage>
</organism>
<accession>A0A2J9KNM6</accession>
<reference evidence="3 4" key="1">
    <citation type="submission" date="2020-04" db="EMBL/GenBank/DDBJ databases">
        <title>Antimicrobial susceptibility and clonality of vaginal-derived multi-drug resistant Mobiluncus isolates in China.</title>
        <authorList>
            <person name="Zhang X."/>
        </authorList>
    </citation>
    <scope>NUCLEOTIDE SEQUENCE [LARGE SCALE GENOMIC DNA]</scope>
    <source>
        <strain evidence="3 4">7</strain>
    </source>
</reference>
<comment type="caution">
    <text evidence="3">The sequence shown here is derived from an EMBL/GenBank/DDBJ whole genome shotgun (WGS) entry which is preliminary data.</text>
</comment>
<evidence type="ECO:0000313" key="3">
    <source>
        <dbReference type="EMBL" id="NMW93375.1"/>
    </source>
</evidence>
<evidence type="ECO:0000256" key="1">
    <source>
        <dbReference type="SAM" id="MobiDB-lite"/>
    </source>
</evidence>
<keyword evidence="2" id="KW-0812">Transmembrane</keyword>
<dbReference type="OrthoDB" id="9981029at2"/>
<name>A0A2J9KNM6_9ACTO</name>
<proteinExistence type="predicted"/>
<protein>
    <submittedName>
        <fullName evidence="3">Uncharacterized protein</fullName>
    </submittedName>
</protein>
<feature type="region of interest" description="Disordered" evidence="1">
    <location>
        <begin position="31"/>
        <end position="71"/>
    </location>
</feature>
<feature type="compositionally biased region" description="Low complexity" evidence="1">
    <location>
        <begin position="180"/>
        <end position="212"/>
    </location>
</feature>